<dbReference type="PANTHER" id="PTHR30562">
    <property type="entry name" value="UVRC/OXIDOREDUCTASE"/>
    <property type="match status" value="1"/>
</dbReference>
<keyword evidence="4 7" id="KW-0267">Excision nuclease</keyword>
<dbReference type="InterPro" id="IPR010994">
    <property type="entry name" value="RuvA_2-like"/>
</dbReference>
<dbReference type="Pfam" id="PF08459">
    <property type="entry name" value="UvrC_RNaseH_dom"/>
    <property type="match status" value="1"/>
</dbReference>
<proteinExistence type="inferred from homology"/>
<reference evidence="12 13" key="1">
    <citation type="journal article" date="2014" name="Genome Announc.">
        <title>Draft Genome Sequence of Amycolatopsis lurida NRRL 2430, Producer of the Glycopeptide Family Antibiotic Ristocetin.</title>
        <authorList>
            <person name="Kwun M.J."/>
            <person name="Hong H.J."/>
        </authorList>
    </citation>
    <scope>NUCLEOTIDE SEQUENCE [LARGE SCALE GENOMIC DNA]</scope>
    <source>
        <strain evidence="12 13">NRRL 2430</strain>
    </source>
</reference>
<dbReference type="Gene3D" id="3.30.420.340">
    <property type="entry name" value="UvrC, RNAse H endonuclease domain"/>
    <property type="match status" value="1"/>
</dbReference>
<keyword evidence="8" id="KW-0175">Coiled coil</keyword>
<sequence>MYKFRDATKRVIYVGKAKSLRSRLNSYFADITGLHPRTRQMVTTAASVEWTVVSTEVEALQLEYNWIKEFDPRFNVRYRDDKSYPVLAVTMNEEFPRLHVYRGARKKGVRYFGPYAHAWAIRETLDLLLRVFPARTCSAGVFKRHGQIGRPCLLGYIGKCSAPCVGKVSADEHRAIVEDFCDFLAGRTDALIRRLEQEMAAASEELEFERAARLRDDLGALRRAMEKQAVVLGDGTDADVVAFAHDELEAAVQVFHVRGGRVRGQRGWVIDKAEEMDVKDLVDHFLTQFYGEEAERADDPDLGSPVPREVLVPELPADAEALGEWLSGLRGSRVSLRVPQRGDKRALAETVTRNAGEAFTQHKLRRAGDLTARSAALAELQDYLALETAPLRIECVDISHIQGSDVVASLVVFEDGIPRKSEYRRFALREAAEEGDVASIAEVVRRRFYRYLKENAEGAEVDPDRPGIDPETGKPRKFAYAPNLLVVDGAGPQATAAADVLSELGVTDVAVVGLAKRLEEVWLPGDPDPVILPRTSDALYLLQRLRDEAHRFAIRYHREKRSKRMQVSALDGVPGLGQARRTALIKHFGSVKKLREARIEEIEAVPGFGRRTAEAVVAALAGEQPQTAGESSS</sequence>
<dbReference type="CDD" id="cd10434">
    <property type="entry name" value="GIY-YIG_UvrC_Cho"/>
    <property type="match status" value="1"/>
</dbReference>
<evidence type="ECO:0000256" key="3">
    <source>
        <dbReference type="ARBA" id="ARBA00022769"/>
    </source>
</evidence>
<dbReference type="Gene3D" id="1.10.150.20">
    <property type="entry name" value="5' to 3' exonuclease, C-terminal subdomain"/>
    <property type="match status" value="1"/>
</dbReference>
<dbReference type="InterPro" id="IPR038476">
    <property type="entry name" value="UvrC_RNase_H_dom_sf"/>
</dbReference>
<keyword evidence="1 7" id="KW-0963">Cytoplasm</keyword>
<dbReference type="GO" id="GO:0003677">
    <property type="term" value="F:DNA binding"/>
    <property type="evidence" value="ECO:0007669"/>
    <property type="project" value="UniProtKB-UniRule"/>
</dbReference>
<dbReference type="PROSITE" id="PS50151">
    <property type="entry name" value="UVR"/>
    <property type="match status" value="1"/>
</dbReference>
<dbReference type="GO" id="GO:0009380">
    <property type="term" value="C:excinuclease repair complex"/>
    <property type="evidence" value="ECO:0007669"/>
    <property type="project" value="InterPro"/>
</dbReference>
<dbReference type="Pfam" id="PF22920">
    <property type="entry name" value="UvrC_RNaseH"/>
    <property type="match status" value="1"/>
</dbReference>
<dbReference type="Gene3D" id="3.40.1440.10">
    <property type="entry name" value="GIY-YIG endonuclease"/>
    <property type="match status" value="1"/>
</dbReference>
<keyword evidence="13" id="KW-1185">Reference proteome</keyword>
<evidence type="ECO:0000256" key="5">
    <source>
        <dbReference type="ARBA" id="ARBA00023204"/>
    </source>
</evidence>
<evidence type="ECO:0000256" key="6">
    <source>
        <dbReference type="ARBA" id="ARBA00023236"/>
    </source>
</evidence>
<dbReference type="SUPFAM" id="SSF46600">
    <property type="entry name" value="C-terminal UvrC-binding domain of UvrB"/>
    <property type="match status" value="1"/>
</dbReference>
<dbReference type="InterPro" id="IPR000305">
    <property type="entry name" value="GIY-YIG_endonuc"/>
</dbReference>
<dbReference type="PROSITE" id="PS50164">
    <property type="entry name" value="GIY_YIG"/>
    <property type="match status" value="1"/>
</dbReference>
<name>A0A2P2FTP4_AMYLU</name>
<dbReference type="InterPro" id="IPR004791">
    <property type="entry name" value="UvrC"/>
</dbReference>
<dbReference type="GO" id="GO:0006289">
    <property type="term" value="P:nucleotide-excision repair"/>
    <property type="evidence" value="ECO:0007669"/>
    <property type="project" value="UniProtKB-UniRule"/>
</dbReference>
<feature type="coiled-coil region" evidence="8">
    <location>
        <begin position="185"/>
        <end position="212"/>
    </location>
</feature>
<dbReference type="SUPFAM" id="SSF47781">
    <property type="entry name" value="RuvA domain 2-like"/>
    <property type="match status" value="1"/>
</dbReference>
<evidence type="ECO:0000313" key="13">
    <source>
        <dbReference type="Proteomes" id="UP000256220"/>
    </source>
</evidence>
<gene>
    <name evidence="7" type="primary">uvrC</name>
    <name evidence="12" type="ORF">BB31_16535</name>
</gene>
<dbReference type="PROSITE" id="PS50165">
    <property type="entry name" value="UVRC"/>
    <property type="match status" value="1"/>
</dbReference>
<dbReference type="Pfam" id="PF14520">
    <property type="entry name" value="HHH_5"/>
    <property type="match status" value="1"/>
</dbReference>
<dbReference type="Pfam" id="PF01541">
    <property type="entry name" value="GIY-YIG"/>
    <property type="match status" value="1"/>
</dbReference>
<evidence type="ECO:0000256" key="1">
    <source>
        <dbReference type="ARBA" id="ARBA00022490"/>
    </source>
</evidence>
<dbReference type="NCBIfam" id="TIGR00194">
    <property type="entry name" value="uvrC"/>
    <property type="match status" value="1"/>
</dbReference>
<keyword evidence="6 7" id="KW-0742">SOS response</keyword>
<comment type="function">
    <text evidence="7">The UvrABC repair system catalyzes the recognition and processing of DNA lesions. UvrC both incises the 5' and 3' sides of the lesion. The N-terminal half is responsible for the 3' incision and the C-terminal half is responsible for the 5' incision.</text>
</comment>
<dbReference type="SUPFAM" id="SSF82771">
    <property type="entry name" value="GIY-YIG endonuclease"/>
    <property type="match status" value="1"/>
</dbReference>
<dbReference type="NCBIfam" id="NF001824">
    <property type="entry name" value="PRK00558.1-5"/>
    <property type="match status" value="1"/>
</dbReference>
<comment type="caution">
    <text evidence="12">The sequence shown here is derived from an EMBL/GenBank/DDBJ whole genome shotgun (WGS) entry which is preliminary data.</text>
</comment>
<dbReference type="Pfam" id="PF02151">
    <property type="entry name" value="UVR"/>
    <property type="match status" value="1"/>
</dbReference>
<comment type="similarity">
    <text evidence="7">Belongs to the UvrC family.</text>
</comment>
<evidence type="ECO:0000256" key="4">
    <source>
        <dbReference type="ARBA" id="ARBA00022881"/>
    </source>
</evidence>
<protein>
    <recommendedName>
        <fullName evidence="7">UvrABC system protein C</fullName>
        <shortName evidence="7">Protein UvrC</shortName>
    </recommendedName>
    <alternativeName>
        <fullName evidence="7">Excinuclease ABC subunit C</fullName>
    </alternativeName>
</protein>
<dbReference type="GO" id="GO:0009432">
    <property type="term" value="P:SOS response"/>
    <property type="evidence" value="ECO:0007669"/>
    <property type="project" value="UniProtKB-UniRule"/>
</dbReference>
<dbReference type="InterPro" id="IPR035901">
    <property type="entry name" value="GIY-YIG_endonuc_sf"/>
</dbReference>
<accession>A0A2P2FTP4</accession>
<dbReference type="InterPro" id="IPR001162">
    <property type="entry name" value="UvrC_RNase_H_dom"/>
</dbReference>
<dbReference type="Proteomes" id="UP000256220">
    <property type="component" value="Unassembled WGS sequence"/>
</dbReference>
<evidence type="ECO:0000259" key="9">
    <source>
        <dbReference type="PROSITE" id="PS50151"/>
    </source>
</evidence>
<dbReference type="Gene3D" id="4.10.860.10">
    <property type="entry name" value="UVR domain"/>
    <property type="match status" value="1"/>
</dbReference>
<dbReference type="SMART" id="SM00278">
    <property type="entry name" value="HhH1"/>
    <property type="match status" value="2"/>
</dbReference>
<dbReference type="InterPro" id="IPR047296">
    <property type="entry name" value="GIY-YIG_UvrC_Cho"/>
</dbReference>
<dbReference type="EMBL" id="JFBM01000013">
    <property type="protein sequence ID" value="KFU80108.1"/>
    <property type="molecule type" value="Genomic_DNA"/>
</dbReference>
<keyword evidence="3 7" id="KW-0228">DNA excision</keyword>
<dbReference type="FunFam" id="3.30.420.340:FF:000003">
    <property type="entry name" value="UvrABC system protein C"/>
    <property type="match status" value="1"/>
</dbReference>
<dbReference type="PANTHER" id="PTHR30562:SF1">
    <property type="entry name" value="UVRABC SYSTEM PROTEIN C"/>
    <property type="match status" value="1"/>
</dbReference>
<evidence type="ECO:0000256" key="8">
    <source>
        <dbReference type="SAM" id="Coils"/>
    </source>
</evidence>
<evidence type="ECO:0000313" key="12">
    <source>
        <dbReference type="EMBL" id="KFU80108.1"/>
    </source>
</evidence>
<keyword evidence="2 7" id="KW-0227">DNA damage</keyword>
<dbReference type="InterPro" id="IPR001943">
    <property type="entry name" value="UVR_dom"/>
</dbReference>
<dbReference type="FunFam" id="3.40.1440.10:FF:000001">
    <property type="entry name" value="UvrABC system protein C"/>
    <property type="match status" value="1"/>
</dbReference>
<dbReference type="HAMAP" id="MF_00203">
    <property type="entry name" value="UvrC"/>
    <property type="match status" value="1"/>
</dbReference>
<dbReference type="GO" id="GO:0009381">
    <property type="term" value="F:excinuclease ABC activity"/>
    <property type="evidence" value="ECO:0007669"/>
    <property type="project" value="UniProtKB-UniRule"/>
</dbReference>
<feature type="domain" description="GIY-YIG" evidence="10">
    <location>
        <begin position="1"/>
        <end position="76"/>
    </location>
</feature>
<dbReference type="InterPro" id="IPR050066">
    <property type="entry name" value="UvrABC_protein_C"/>
</dbReference>
<dbReference type="AlphaFoldDB" id="A0A2P2FTP4"/>
<keyword evidence="5 7" id="KW-0234">DNA repair</keyword>
<evidence type="ECO:0000259" key="11">
    <source>
        <dbReference type="PROSITE" id="PS50165"/>
    </source>
</evidence>
<dbReference type="SMART" id="SM00465">
    <property type="entry name" value="GIYc"/>
    <property type="match status" value="1"/>
</dbReference>
<comment type="subcellular location">
    <subcellularLocation>
        <location evidence="7">Cytoplasm</location>
    </subcellularLocation>
</comment>
<comment type="subunit">
    <text evidence="7">Interacts with UvrB in an incision complex.</text>
</comment>
<feature type="domain" description="UvrC family homology region profile" evidence="11">
    <location>
        <begin position="240"/>
        <end position="501"/>
    </location>
</feature>
<organism evidence="12 13">
    <name type="scientific">Amycolatopsis lurida NRRL 2430</name>
    <dbReference type="NCBI Taxonomy" id="1460371"/>
    <lineage>
        <taxon>Bacteria</taxon>
        <taxon>Bacillati</taxon>
        <taxon>Actinomycetota</taxon>
        <taxon>Actinomycetes</taxon>
        <taxon>Pseudonocardiales</taxon>
        <taxon>Pseudonocardiaceae</taxon>
        <taxon>Amycolatopsis</taxon>
    </lineage>
</organism>
<dbReference type="InterPro" id="IPR036876">
    <property type="entry name" value="UVR_dom_sf"/>
</dbReference>
<evidence type="ECO:0000256" key="7">
    <source>
        <dbReference type="HAMAP-Rule" id="MF_00203"/>
    </source>
</evidence>
<evidence type="ECO:0000256" key="2">
    <source>
        <dbReference type="ARBA" id="ARBA00022763"/>
    </source>
</evidence>
<dbReference type="InterPro" id="IPR003583">
    <property type="entry name" value="Hlx-hairpin-Hlx_DNA-bd_motif"/>
</dbReference>
<evidence type="ECO:0000259" key="10">
    <source>
        <dbReference type="PROSITE" id="PS50164"/>
    </source>
</evidence>
<dbReference type="GO" id="GO:0005737">
    <property type="term" value="C:cytoplasm"/>
    <property type="evidence" value="ECO:0007669"/>
    <property type="project" value="UniProtKB-SubCell"/>
</dbReference>
<feature type="domain" description="UVR" evidence="9">
    <location>
        <begin position="189"/>
        <end position="224"/>
    </location>
</feature>